<evidence type="ECO:0000256" key="1">
    <source>
        <dbReference type="ARBA" id="ARBA00011385"/>
    </source>
</evidence>
<evidence type="ECO:0000313" key="6">
    <source>
        <dbReference type="EMBL" id="KAK9867257.1"/>
    </source>
</evidence>
<dbReference type="GO" id="GO:0005737">
    <property type="term" value="C:cytoplasm"/>
    <property type="evidence" value="ECO:0007669"/>
    <property type="project" value="TreeGrafter"/>
</dbReference>
<feature type="region of interest" description="Disordered" evidence="4">
    <location>
        <begin position="196"/>
        <end position="265"/>
    </location>
</feature>
<evidence type="ECO:0000259" key="5">
    <source>
        <dbReference type="PROSITE" id="PS50021"/>
    </source>
</evidence>
<keyword evidence="7" id="KW-1185">Reference proteome</keyword>
<dbReference type="SUPFAM" id="SSF47576">
    <property type="entry name" value="Calponin-homology domain, CH-domain"/>
    <property type="match status" value="2"/>
</dbReference>
<sequence length="973" mass="104493">MGNGQGRPADIELTSTTSPGKQDGLVGQHFGPGGLPSNSPASSYRQAASSVFEGRGRSTWREALLSWEDGVGEEDGLQGSRARQVCHRSKSETFALALGLGGGSVSSLESPFSRSASSTPWQSPPHLAQRTASPPITHDPRRSLNLHRAGSNPDVPWSGVGMGRASFPAYRPGTARANSLASLAMNVVVPEVVPEASEASYMTRSESRSALSTTSEQERERLTRISWQESQDGPGGDSPAAPPGGLHEDGRTHAAGSQFQAARATLRRQHGATTLEAGGDGSSEAGVARSLQDQMDAAAAEAAAPEAPSAQRPTFEDELVFCCAYATGLLQGVEDPAVQLSLPLHPDNVGEACSNGYLLCKLLQLVAPESLDIRAVNAPPGSSAWIQLPGRASKSGRSGLGKFVGKLFRSSTQPTRVSPSRPEHAAARPGRRGAASESGQLQAFISPFAAVQQRASVPEPGSLPSPTSTSKQQSAGARHRMSEPGPEAEQTGRKLQHRRTDGSFLGALVSPAWFQSKVKRRATDGALRSAHQESLGQRHPRDFEAISQAQQDGRTGPMPSQRQLVRELHRRLSNASSQSSEDPSGCLWQIISLHYLQGISLRSVPELIVLLMPGEELTWLAEQSPETILLRWLNFHMARPPPAMPPGPTLQSLADGHRCLLAFARLLSQLFPTSQQAPRGGWGMGSEDLAQEVTRRADGVLTTQWPLPDTVGISTGSHKLATALAAQLFAQNHGLQAAAAQRKEHLSFMHVLTDDSQTPREERVFRMWINSLLPREHQLGSLFGEGMRDGYAFLKAIEAIVPGSVQLRLVHRPPFKPNLRIYHARENCNMVIEVLTGLLGLPLVNVGGQDIQEGKPKQIKRLLWQLMHLHLRRLLQGVVQPQGAGVHLGTDAEDAPRLLSDAELDGAVLVWANEEAGGGRVPAPHAQLLRPQPGHRLVAHPPPGCPSAAPRQLVPRHLWRDPGGAGRQCQQEK</sequence>
<feature type="compositionally biased region" description="Polar residues" evidence="4">
    <location>
        <begin position="202"/>
        <end position="215"/>
    </location>
</feature>
<evidence type="ECO:0000256" key="2">
    <source>
        <dbReference type="ARBA" id="ARBA00022737"/>
    </source>
</evidence>
<feature type="region of interest" description="Disordered" evidence="4">
    <location>
        <begin position="1"/>
        <end position="56"/>
    </location>
</feature>
<feature type="domain" description="Calponin-homology (CH)" evidence="5">
    <location>
        <begin position="759"/>
        <end position="871"/>
    </location>
</feature>
<feature type="compositionally biased region" description="Polar residues" evidence="4">
    <location>
        <begin position="36"/>
        <end position="49"/>
    </location>
</feature>
<dbReference type="GO" id="GO:0032432">
    <property type="term" value="C:actin filament bundle"/>
    <property type="evidence" value="ECO:0007669"/>
    <property type="project" value="TreeGrafter"/>
</dbReference>
<keyword evidence="2" id="KW-0677">Repeat</keyword>
<keyword evidence="3" id="KW-0009">Actin-binding</keyword>
<organism evidence="6 7">
    <name type="scientific">Apatococcus fuscideae</name>
    <dbReference type="NCBI Taxonomy" id="2026836"/>
    <lineage>
        <taxon>Eukaryota</taxon>
        <taxon>Viridiplantae</taxon>
        <taxon>Chlorophyta</taxon>
        <taxon>core chlorophytes</taxon>
        <taxon>Trebouxiophyceae</taxon>
        <taxon>Chlorellales</taxon>
        <taxon>Chlorellaceae</taxon>
        <taxon>Apatococcus</taxon>
    </lineage>
</organism>
<feature type="region of interest" description="Disordered" evidence="4">
    <location>
        <begin position="408"/>
        <end position="438"/>
    </location>
</feature>
<dbReference type="PANTHER" id="PTHR19961:SF18">
    <property type="entry name" value="FI19014P1"/>
    <property type="match status" value="1"/>
</dbReference>
<dbReference type="Gene3D" id="1.10.418.10">
    <property type="entry name" value="Calponin-like domain"/>
    <property type="match status" value="2"/>
</dbReference>
<feature type="compositionally biased region" description="Polar residues" evidence="4">
    <location>
        <begin position="409"/>
        <end position="418"/>
    </location>
</feature>
<dbReference type="GO" id="GO:0051017">
    <property type="term" value="P:actin filament bundle assembly"/>
    <property type="evidence" value="ECO:0007669"/>
    <property type="project" value="InterPro"/>
</dbReference>
<feature type="compositionally biased region" description="Polar residues" evidence="4">
    <location>
        <begin position="464"/>
        <end position="475"/>
    </location>
</feature>
<feature type="compositionally biased region" description="Polar residues" evidence="4">
    <location>
        <begin position="112"/>
        <end position="121"/>
    </location>
</feature>
<dbReference type="EMBL" id="JALJOV010000099">
    <property type="protein sequence ID" value="KAK9867257.1"/>
    <property type="molecule type" value="Genomic_DNA"/>
</dbReference>
<dbReference type="InterPro" id="IPR001715">
    <property type="entry name" value="CH_dom"/>
</dbReference>
<dbReference type="GO" id="GO:0005884">
    <property type="term" value="C:actin filament"/>
    <property type="evidence" value="ECO:0007669"/>
    <property type="project" value="TreeGrafter"/>
</dbReference>
<dbReference type="PANTHER" id="PTHR19961">
    <property type="entry name" value="FIMBRIN/PLASTIN"/>
    <property type="match status" value="1"/>
</dbReference>
<name>A0AAW1TFB5_9CHLO</name>
<gene>
    <name evidence="6" type="ORF">WJX84_010393</name>
</gene>
<evidence type="ECO:0000313" key="7">
    <source>
        <dbReference type="Proteomes" id="UP001485043"/>
    </source>
</evidence>
<protein>
    <recommendedName>
        <fullName evidence="5">Calponin-homology (CH) domain-containing protein</fullName>
    </recommendedName>
</protein>
<feature type="region of interest" description="Disordered" evidence="4">
    <location>
        <begin position="453"/>
        <end position="498"/>
    </location>
</feature>
<feature type="region of interest" description="Disordered" evidence="4">
    <location>
        <begin position="107"/>
        <end position="159"/>
    </location>
</feature>
<accession>A0AAW1TFB5</accession>
<dbReference type="GO" id="GO:0051639">
    <property type="term" value="P:actin filament network formation"/>
    <property type="evidence" value="ECO:0007669"/>
    <property type="project" value="TreeGrafter"/>
</dbReference>
<comment type="caution">
    <text evidence="6">The sequence shown here is derived from an EMBL/GenBank/DDBJ whole genome shotgun (WGS) entry which is preliminary data.</text>
</comment>
<dbReference type="InterPro" id="IPR001589">
    <property type="entry name" value="Actinin_actin-bd_CS"/>
</dbReference>
<dbReference type="SMART" id="SM00033">
    <property type="entry name" value="CH"/>
    <property type="match status" value="1"/>
</dbReference>
<reference evidence="6 7" key="1">
    <citation type="journal article" date="2024" name="Nat. Commun.">
        <title>Phylogenomics reveals the evolutionary origins of lichenization in chlorophyte algae.</title>
        <authorList>
            <person name="Puginier C."/>
            <person name="Libourel C."/>
            <person name="Otte J."/>
            <person name="Skaloud P."/>
            <person name="Haon M."/>
            <person name="Grisel S."/>
            <person name="Petersen M."/>
            <person name="Berrin J.G."/>
            <person name="Delaux P.M."/>
            <person name="Dal Grande F."/>
            <person name="Keller J."/>
        </authorList>
    </citation>
    <scope>NUCLEOTIDE SEQUENCE [LARGE SCALE GENOMIC DNA]</scope>
    <source>
        <strain evidence="6 7">SAG 2523</strain>
    </source>
</reference>
<dbReference type="PROSITE" id="PS50021">
    <property type="entry name" value="CH"/>
    <property type="match status" value="1"/>
</dbReference>
<dbReference type="Proteomes" id="UP001485043">
    <property type="component" value="Unassembled WGS sequence"/>
</dbReference>
<dbReference type="InterPro" id="IPR039959">
    <property type="entry name" value="Fimbrin/Plastin"/>
</dbReference>
<dbReference type="InterPro" id="IPR036872">
    <property type="entry name" value="CH_dom_sf"/>
</dbReference>
<dbReference type="GO" id="GO:0051015">
    <property type="term" value="F:actin filament binding"/>
    <property type="evidence" value="ECO:0007669"/>
    <property type="project" value="InterPro"/>
</dbReference>
<evidence type="ECO:0000256" key="3">
    <source>
        <dbReference type="ARBA" id="ARBA00023203"/>
    </source>
</evidence>
<dbReference type="AlphaFoldDB" id="A0AAW1TFB5"/>
<comment type="subunit">
    <text evidence="1">Interacts with F-actin.</text>
</comment>
<proteinExistence type="predicted"/>
<dbReference type="Pfam" id="PF00307">
    <property type="entry name" value="CH"/>
    <property type="match status" value="1"/>
</dbReference>
<evidence type="ECO:0000256" key="4">
    <source>
        <dbReference type="SAM" id="MobiDB-lite"/>
    </source>
</evidence>
<dbReference type="PROSITE" id="PS00019">
    <property type="entry name" value="ACTININ_1"/>
    <property type="match status" value="1"/>
</dbReference>